<evidence type="ECO:0000256" key="4">
    <source>
        <dbReference type="ARBA" id="ARBA00023278"/>
    </source>
</evidence>
<dbReference type="PANTHER" id="PTHR34359">
    <property type="entry name" value="CLAVATA3/ESR (CLE)-RELATED PROTEIN 10"/>
    <property type="match status" value="1"/>
</dbReference>
<comment type="caution">
    <text evidence="7">The sequence shown here is derived from an EMBL/GenBank/DDBJ whole genome shotgun (WGS) entry which is preliminary data.</text>
</comment>
<protein>
    <submittedName>
        <fullName evidence="7">CLAVATA3/ESR (CLE)-related protein 13</fullName>
    </submittedName>
</protein>
<keyword evidence="6" id="KW-0732">Signal</keyword>
<keyword evidence="4" id="KW-0379">Hydroxylation</keyword>
<evidence type="ECO:0000256" key="5">
    <source>
        <dbReference type="SAM" id="MobiDB-lite"/>
    </source>
</evidence>
<dbReference type="AlphaFoldDB" id="A0A9N7NN56"/>
<reference evidence="7" key="1">
    <citation type="submission" date="2019-12" db="EMBL/GenBank/DDBJ databases">
        <authorList>
            <person name="Scholes J."/>
        </authorList>
    </citation>
    <scope>NUCLEOTIDE SEQUENCE</scope>
</reference>
<dbReference type="GO" id="GO:0030154">
    <property type="term" value="P:cell differentiation"/>
    <property type="evidence" value="ECO:0007669"/>
    <property type="project" value="UniProtKB-KW"/>
</dbReference>
<keyword evidence="8" id="KW-1185">Reference proteome</keyword>
<evidence type="ECO:0000313" key="7">
    <source>
        <dbReference type="EMBL" id="CAA0833029.1"/>
    </source>
</evidence>
<dbReference type="PANTHER" id="PTHR34359:SF5">
    <property type="entry name" value="CLAVATA3_ESR (CLE)-RELATED PROTEIN 9"/>
    <property type="match status" value="1"/>
</dbReference>
<feature type="signal peptide" evidence="6">
    <location>
        <begin position="1"/>
        <end position="27"/>
    </location>
</feature>
<accession>A0A9N7NN56</accession>
<organism evidence="7 8">
    <name type="scientific">Striga hermonthica</name>
    <name type="common">Purple witchweed</name>
    <name type="synonym">Buchnera hermonthica</name>
    <dbReference type="NCBI Taxonomy" id="68872"/>
    <lineage>
        <taxon>Eukaryota</taxon>
        <taxon>Viridiplantae</taxon>
        <taxon>Streptophyta</taxon>
        <taxon>Embryophyta</taxon>
        <taxon>Tracheophyta</taxon>
        <taxon>Spermatophyta</taxon>
        <taxon>Magnoliopsida</taxon>
        <taxon>eudicotyledons</taxon>
        <taxon>Gunneridae</taxon>
        <taxon>Pentapetalae</taxon>
        <taxon>asterids</taxon>
        <taxon>lamiids</taxon>
        <taxon>Lamiales</taxon>
        <taxon>Orobanchaceae</taxon>
        <taxon>Buchnereae</taxon>
        <taxon>Striga</taxon>
    </lineage>
</organism>
<name>A0A9N7NN56_STRHE</name>
<proteinExistence type="inferred from homology"/>
<keyword evidence="2" id="KW-0217">Developmental protein</keyword>
<feature type="compositionally biased region" description="Basic and acidic residues" evidence="5">
    <location>
        <begin position="84"/>
        <end position="94"/>
    </location>
</feature>
<comment type="similarity">
    <text evidence="1">Belongs to the CLV3/ESR signal peptide family.</text>
</comment>
<dbReference type="Proteomes" id="UP001153555">
    <property type="component" value="Unassembled WGS sequence"/>
</dbReference>
<evidence type="ECO:0000256" key="6">
    <source>
        <dbReference type="SAM" id="SignalP"/>
    </source>
</evidence>
<evidence type="ECO:0000313" key="8">
    <source>
        <dbReference type="Proteomes" id="UP001153555"/>
    </source>
</evidence>
<gene>
    <name evidence="7" type="ORF">SHERM_28303</name>
</gene>
<sequence>MAMKIPSFFPPLLLFFLILMLFHDFHNFKFLQNTSKTNGPSSLGFRQPTVVHRRALAAAKFDLSSFVKHRHRKEKTGPPSGNEIDPRYGVEKRLVPSGPNPLHH</sequence>
<feature type="chain" id="PRO_5040329703" evidence="6">
    <location>
        <begin position="28"/>
        <end position="104"/>
    </location>
</feature>
<evidence type="ECO:0000256" key="3">
    <source>
        <dbReference type="ARBA" id="ARBA00022782"/>
    </source>
</evidence>
<dbReference type="OrthoDB" id="753861at2759"/>
<feature type="region of interest" description="Disordered" evidence="5">
    <location>
        <begin position="68"/>
        <end position="104"/>
    </location>
</feature>
<evidence type="ECO:0000256" key="1">
    <source>
        <dbReference type="ARBA" id="ARBA00005416"/>
    </source>
</evidence>
<keyword evidence="3" id="KW-0221">Differentiation</keyword>
<dbReference type="EMBL" id="CACSLK010027837">
    <property type="protein sequence ID" value="CAA0833029.1"/>
    <property type="molecule type" value="Genomic_DNA"/>
</dbReference>
<dbReference type="InterPro" id="IPR039618">
    <property type="entry name" value="CLE9-13"/>
</dbReference>
<evidence type="ECO:0000256" key="2">
    <source>
        <dbReference type="ARBA" id="ARBA00022473"/>
    </source>
</evidence>